<dbReference type="Pfam" id="PF00574">
    <property type="entry name" value="CLP_protease"/>
    <property type="match status" value="1"/>
</dbReference>
<keyword evidence="2" id="KW-0378">Hydrolase</keyword>
<dbReference type="EMBL" id="VIKR01000001">
    <property type="protein sequence ID" value="TQV76666.1"/>
    <property type="molecule type" value="Genomic_DNA"/>
</dbReference>
<organism evidence="2 3">
    <name type="scientific">Aliikangiella marina</name>
    <dbReference type="NCBI Taxonomy" id="1712262"/>
    <lineage>
        <taxon>Bacteria</taxon>
        <taxon>Pseudomonadati</taxon>
        <taxon>Pseudomonadota</taxon>
        <taxon>Gammaproteobacteria</taxon>
        <taxon>Oceanospirillales</taxon>
        <taxon>Pleioneaceae</taxon>
        <taxon>Aliikangiella</taxon>
    </lineage>
</organism>
<proteinExistence type="predicted"/>
<dbReference type="SUPFAM" id="SSF52096">
    <property type="entry name" value="ClpP/crotonase"/>
    <property type="match status" value="1"/>
</dbReference>
<accession>A0A545THK5</accession>
<comment type="caution">
    <text evidence="2">The sequence shown here is derived from an EMBL/GenBank/DDBJ whole genome shotgun (WGS) entry which is preliminary data.</text>
</comment>
<dbReference type="Gene3D" id="3.90.226.10">
    <property type="entry name" value="2-enoyl-CoA Hydratase, Chain A, domain 1"/>
    <property type="match status" value="1"/>
</dbReference>
<evidence type="ECO:0000256" key="1">
    <source>
        <dbReference type="SAM" id="MobiDB-lite"/>
    </source>
</evidence>
<dbReference type="GO" id="GO:0006508">
    <property type="term" value="P:proteolysis"/>
    <property type="evidence" value="ECO:0007669"/>
    <property type="project" value="UniProtKB-KW"/>
</dbReference>
<keyword evidence="3" id="KW-1185">Reference proteome</keyword>
<name>A0A545THK5_9GAMM</name>
<keyword evidence="2" id="KW-0645">Protease</keyword>
<dbReference type="InterPro" id="IPR023562">
    <property type="entry name" value="ClpP/TepA"/>
</dbReference>
<gene>
    <name evidence="2" type="ORF">FLL45_01520</name>
</gene>
<dbReference type="Proteomes" id="UP000317839">
    <property type="component" value="Unassembled WGS sequence"/>
</dbReference>
<dbReference type="PANTHER" id="PTHR42987">
    <property type="entry name" value="PEPTIDASE S49"/>
    <property type="match status" value="1"/>
</dbReference>
<dbReference type="OrthoDB" id="9806592at2"/>
<dbReference type="CDD" id="cd07016">
    <property type="entry name" value="S14_ClpP_1"/>
    <property type="match status" value="1"/>
</dbReference>
<dbReference type="InterPro" id="IPR029045">
    <property type="entry name" value="ClpP/crotonase-like_dom_sf"/>
</dbReference>
<dbReference type="AlphaFoldDB" id="A0A545THK5"/>
<sequence length="297" mass="32876">MNLQMKNQKLMMIQALYNRQNPSNPLASQKTALKVRNEGETATVYLYDVIDPFWGIGAQEFANTLSEIDGVKQVNLRINSPGGDVFDARTMTSAIHDLKGRGIKVVAQIDGLAASAATYVALAADEVRANKGSFFMIHNAWTIAMGNANDLMETAALLEQIDSTIVHDYMKKTDIDESEIRDYMNAETWFEASDAMELGFIDAVDNEDSSAPSDLIKAMGYKNIPKKVFKQTVSINFGAGDEDDTSDLVKRLKNAIESGEIKLPQSRAIDDLENENDNQKEPNSKWLAAKRKLATIE</sequence>
<dbReference type="RefSeq" id="WP_142888026.1">
    <property type="nucleotide sequence ID" value="NZ_VIKR01000001.1"/>
</dbReference>
<evidence type="ECO:0000313" key="2">
    <source>
        <dbReference type="EMBL" id="TQV76666.1"/>
    </source>
</evidence>
<dbReference type="GO" id="GO:0008233">
    <property type="term" value="F:peptidase activity"/>
    <property type="evidence" value="ECO:0007669"/>
    <property type="project" value="UniProtKB-KW"/>
</dbReference>
<dbReference type="PANTHER" id="PTHR42987:SF4">
    <property type="entry name" value="PROTEASE SOHB-RELATED"/>
    <property type="match status" value="1"/>
</dbReference>
<evidence type="ECO:0000313" key="3">
    <source>
        <dbReference type="Proteomes" id="UP000317839"/>
    </source>
</evidence>
<dbReference type="NCBIfam" id="NF045542">
    <property type="entry name" value="Clp_rel_HeadMat"/>
    <property type="match status" value="1"/>
</dbReference>
<feature type="region of interest" description="Disordered" evidence="1">
    <location>
        <begin position="266"/>
        <end position="286"/>
    </location>
</feature>
<protein>
    <submittedName>
        <fullName evidence="2">Clp protease ClpP</fullName>
    </submittedName>
</protein>
<reference evidence="2 3" key="1">
    <citation type="submission" date="2019-06" db="EMBL/GenBank/DDBJ databases">
        <title>Draft genome of Aliikangiella marina GYP-15.</title>
        <authorList>
            <person name="Wang G."/>
        </authorList>
    </citation>
    <scope>NUCLEOTIDE SEQUENCE [LARGE SCALE GENOMIC DNA]</scope>
    <source>
        <strain evidence="2 3">GYP-15</strain>
    </source>
</reference>